<dbReference type="InterPro" id="IPR036724">
    <property type="entry name" value="Cobalamin-bd_sf"/>
</dbReference>
<protein>
    <submittedName>
        <fullName evidence="5">Cobalamin-binding protein</fullName>
    </submittedName>
</protein>
<dbReference type="RefSeq" id="WP_025205975.1">
    <property type="nucleotide sequence ID" value="NZ_CP007033.1"/>
</dbReference>
<sequence>MFELNSLKVAFADLDEAVVRNIISDFIRNDPSEYEAKKAVEACQQGMADIGRRYDQGEYFLGDLINAGDLLAASIALLKPVLGSGRSGEAGTIILGTVSGDIHDIGKNVFKELAEAGGFQVWDLGIDQPPGKFIKVVNERIESDLTDNKKPLIVGMSGVLTLTLEAMKNTVESLEEAGLRKQVKVIAGGTPLTAKACRWIGADAFTSSAAEGLKICREWVSCRS</sequence>
<dbReference type="PROSITE" id="PS51337">
    <property type="entry name" value="B12_BINDING_NTER"/>
    <property type="match status" value="1"/>
</dbReference>
<dbReference type="InterPro" id="IPR050554">
    <property type="entry name" value="Met_Synthase/Corrinoid"/>
</dbReference>
<dbReference type="EMBL" id="CP007033">
    <property type="protein sequence ID" value="AHF10470.1"/>
    <property type="molecule type" value="Genomic_DNA"/>
</dbReference>
<dbReference type="Pfam" id="PF02607">
    <property type="entry name" value="B12-binding_2"/>
    <property type="match status" value="1"/>
</dbReference>
<proteinExistence type="predicted"/>
<dbReference type="InterPro" id="IPR003759">
    <property type="entry name" value="Cbl-bd_cap"/>
</dbReference>
<evidence type="ECO:0000256" key="1">
    <source>
        <dbReference type="ARBA" id="ARBA00022723"/>
    </source>
</evidence>
<accession>A0ABM5P6Y2</accession>
<dbReference type="SMART" id="SM01018">
    <property type="entry name" value="B12-binding_2"/>
    <property type="match status" value="1"/>
</dbReference>
<dbReference type="Gene3D" id="1.10.1240.10">
    <property type="entry name" value="Methionine synthase domain"/>
    <property type="match status" value="1"/>
</dbReference>
<dbReference type="Pfam" id="PF02310">
    <property type="entry name" value="B12-binding"/>
    <property type="match status" value="1"/>
</dbReference>
<evidence type="ECO:0000313" key="6">
    <source>
        <dbReference type="Proteomes" id="UP000018934"/>
    </source>
</evidence>
<feature type="domain" description="B12-binding N-terminal" evidence="4">
    <location>
        <begin position="1"/>
        <end position="90"/>
    </location>
</feature>
<keyword evidence="2" id="KW-0170">Cobalt</keyword>
<organism evidence="5 6">
    <name type="scientific">Dehalobacter restrictus (strain DSM 9455 / PER-K23)</name>
    <dbReference type="NCBI Taxonomy" id="871738"/>
    <lineage>
        <taxon>Bacteria</taxon>
        <taxon>Bacillati</taxon>
        <taxon>Bacillota</taxon>
        <taxon>Clostridia</taxon>
        <taxon>Eubacteriales</taxon>
        <taxon>Desulfitobacteriaceae</taxon>
        <taxon>Dehalobacter</taxon>
    </lineage>
</organism>
<dbReference type="PROSITE" id="PS51332">
    <property type="entry name" value="B12_BINDING"/>
    <property type="match status" value="1"/>
</dbReference>
<dbReference type="SUPFAM" id="SSF47644">
    <property type="entry name" value="Methionine synthase domain"/>
    <property type="match status" value="1"/>
</dbReference>
<name>A0ABM5P6Y2_DEHRP</name>
<dbReference type="PANTHER" id="PTHR45833:SF1">
    <property type="entry name" value="METHIONINE SYNTHASE"/>
    <property type="match status" value="1"/>
</dbReference>
<dbReference type="PANTHER" id="PTHR45833">
    <property type="entry name" value="METHIONINE SYNTHASE"/>
    <property type="match status" value="1"/>
</dbReference>
<dbReference type="Gene3D" id="3.40.50.280">
    <property type="entry name" value="Cobalamin-binding domain"/>
    <property type="match status" value="1"/>
</dbReference>
<evidence type="ECO:0000259" key="4">
    <source>
        <dbReference type="PROSITE" id="PS51337"/>
    </source>
</evidence>
<dbReference type="InterPro" id="IPR036594">
    <property type="entry name" value="Meth_synthase_dom"/>
</dbReference>
<evidence type="ECO:0000259" key="3">
    <source>
        <dbReference type="PROSITE" id="PS51332"/>
    </source>
</evidence>
<feature type="domain" description="B12-binding" evidence="3">
    <location>
        <begin position="90"/>
        <end position="224"/>
    </location>
</feature>
<evidence type="ECO:0000256" key="2">
    <source>
        <dbReference type="ARBA" id="ARBA00023285"/>
    </source>
</evidence>
<dbReference type="Proteomes" id="UP000018934">
    <property type="component" value="Chromosome"/>
</dbReference>
<dbReference type="InterPro" id="IPR006158">
    <property type="entry name" value="Cobalamin-bd"/>
</dbReference>
<dbReference type="SUPFAM" id="SSF52242">
    <property type="entry name" value="Cobalamin (vitamin B12)-binding domain"/>
    <property type="match status" value="1"/>
</dbReference>
<gene>
    <name evidence="5" type="ORF">DEHRE_10615</name>
</gene>
<keyword evidence="1" id="KW-0479">Metal-binding</keyword>
<reference evidence="5 6" key="1">
    <citation type="journal article" date="2013" name="Stand. Genomic Sci.">
        <title>Complete genome sequence of Dehalobacter restrictus PER-K23(T.).</title>
        <authorList>
            <person name="Kruse T."/>
            <person name="Maillard J."/>
            <person name="Goodwin L."/>
            <person name="Woyke T."/>
            <person name="Teshima H."/>
            <person name="Bruce D."/>
            <person name="Detter C."/>
            <person name="Tapia R."/>
            <person name="Han C."/>
            <person name="Huntemann M."/>
            <person name="Wei C.L."/>
            <person name="Han J."/>
            <person name="Chen A."/>
            <person name="Kyrpides N."/>
            <person name="Szeto E."/>
            <person name="Markowitz V."/>
            <person name="Ivanova N."/>
            <person name="Pagani I."/>
            <person name="Pati A."/>
            <person name="Pitluck S."/>
            <person name="Nolan M."/>
            <person name="Holliger C."/>
            <person name="Smidt H."/>
        </authorList>
    </citation>
    <scope>NUCLEOTIDE SEQUENCE [LARGE SCALE GENOMIC DNA]</scope>
    <source>
        <strain evidence="6">DSM 9455</strain>
    </source>
</reference>
<keyword evidence="6" id="KW-1185">Reference proteome</keyword>
<evidence type="ECO:0000313" key="5">
    <source>
        <dbReference type="EMBL" id="AHF10470.1"/>
    </source>
</evidence>